<feature type="transmembrane region" description="Helical" evidence="11">
    <location>
        <begin position="270"/>
        <end position="288"/>
    </location>
</feature>
<dbReference type="GO" id="GO:0016020">
    <property type="term" value="C:membrane"/>
    <property type="evidence" value="ECO:0007669"/>
    <property type="project" value="UniProtKB-SubCell"/>
</dbReference>
<evidence type="ECO:0000256" key="6">
    <source>
        <dbReference type="ARBA" id="ARBA00022723"/>
    </source>
</evidence>
<dbReference type="AlphaFoldDB" id="A0A6U9E758"/>
<comment type="cofactor">
    <cofactor evidence="1">
        <name>heme b</name>
        <dbReference type="ChEBI" id="CHEBI:60344"/>
    </cofactor>
</comment>
<evidence type="ECO:0000256" key="9">
    <source>
        <dbReference type="ARBA" id="ARBA00023004"/>
    </source>
</evidence>
<keyword evidence="6" id="KW-0479">Metal-binding</keyword>
<proteinExistence type="predicted"/>
<dbReference type="InterPro" id="IPR006593">
    <property type="entry name" value="Cyt_b561/ferric_Rdtase_TM"/>
</dbReference>
<feature type="transmembrane region" description="Helical" evidence="11">
    <location>
        <begin position="76"/>
        <end position="94"/>
    </location>
</feature>
<evidence type="ECO:0000256" key="1">
    <source>
        <dbReference type="ARBA" id="ARBA00001970"/>
    </source>
</evidence>
<feature type="transmembrane region" description="Helical" evidence="11">
    <location>
        <begin position="173"/>
        <end position="192"/>
    </location>
</feature>
<keyword evidence="7" id="KW-0249">Electron transport</keyword>
<dbReference type="InterPro" id="IPR045150">
    <property type="entry name" value="CYB561D1/2"/>
</dbReference>
<keyword evidence="8 11" id="KW-1133">Transmembrane helix</keyword>
<evidence type="ECO:0000259" key="12">
    <source>
        <dbReference type="SMART" id="SM00665"/>
    </source>
</evidence>
<dbReference type="PANTHER" id="PTHR15422">
    <property type="entry name" value="OS05G0565100 PROTEIN"/>
    <property type="match status" value="1"/>
</dbReference>
<gene>
    <name evidence="13" type="ORF">BRAN1462_LOCUS35557</name>
</gene>
<accession>A0A6U9E758</accession>
<feature type="transmembrane region" description="Helical" evidence="11">
    <location>
        <begin position="212"/>
        <end position="233"/>
    </location>
</feature>
<dbReference type="Pfam" id="PF03188">
    <property type="entry name" value="Cytochrom_B561"/>
    <property type="match status" value="1"/>
</dbReference>
<keyword evidence="4" id="KW-0349">Heme</keyword>
<evidence type="ECO:0000256" key="2">
    <source>
        <dbReference type="ARBA" id="ARBA00004141"/>
    </source>
</evidence>
<evidence type="ECO:0000256" key="5">
    <source>
        <dbReference type="ARBA" id="ARBA00022692"/>
    </source>
</evidence>
<keyword evidence="3" id="KW-0813">Transport</keyword>
<dbReference type="PANTHER" id="PTHR15422:SF45">
    <property type="entry name" value="CYTOCHROME B561 DOMAIN-CONTAINING PROTEIN"/>
    <property type="match status" value="1"/>
</dbReference>
<organism evidence="13">
    <name type="scientific">Zooxanthella nutricula</name>
    <dbReference type="NCBI Taxonomy" id="1333877"/>
    <lineage>
        <taxon>Eukaryota</taxon>
        <taxon>Sar</taxon>
        <taxon>Alveolata</taxon>
        <taxon>Dinophyceae</taxon>
        <taxon>Peridiniales</taxon>
        <taxon>Peridiniales incertae sedis</taxon>
        <taxon>Zooxanthella</taxon>
    </lineage>
</organism>
<feature type="domain" description="Cytochrome b561" evidence="12">
    <location>
        <begin position="102"/>
        <end position="232"/>
    </location>
</feature>
<protein>
    <recommendedName>
        <fullName evidence="12">Cytochrome b561 domain-containing protein</fullName>
    </recommendedName>
</protein>
<feature type="transmembrane region" description="Helical" evidence="11">
    <location>
        <begin position="100"/>
        <end position="123"/>
    </location>
</feature>
<evidence type="ECO:0000256" key="3">
    <source>
        <dbReference type="ARBA" id="ARBA00022448"/>
    </source>
</evidence>
<sequence>MVATPTTTEAWTRLLSEKTGLKQQDFEAALIALQALNIVPKYPALGYLLLCAVALGAPFVLKALLTSGGPRLTRVATLHGCAMAAVLAYMSVPFMGTNLFVWHVIGMSLGVFAFQPAALHSILAKHSSRTVEARKSKARDHKMLQMASCGCMLAGFFAIFLNKPPGFPGMHFMTVHSLVGLTALSLMAWNALHGAYRQGNPIFPKLLWASWIHRATGTLAFVSAMLAAALGLFNRTVVVDWAAAPITFSLPEMWNRMDGWAHTNLGEPTTLIFIGGILFLMGMMLLAGQPAADEPREKTA</sequence>
<feature type="transmembrane region" description="Helical" evidence="11">
    <location>
        <begin position="44"/>
        <end position="64"/>
    </location>
</feature>
<evidence type="ECO:0000256" key="7">
    <source>
        <dbReference type="ARBA" id="ARBA00022982"/>
    </source>
</evidence>
<dbReference type="SMART" id="SM00665">
    <property type="entry name" value="B561"/>
    <property type="match status" value="1"/>
</dbReference>
<keyword evidence="5 11" id="KW-0812">Transmembrane</keyword>
<comment type="subcellular location">
    <subcellularLocation>
        <location evidence="2">Membrane</location>
        <topology evidence="2">Multi-pass membrane protein</topology>
    </subcellularLocation>
</comment>
<evidence type="ECO:0000313" key="13">
    <source>
        <dbReference type="EMBL" id="CAD9594131.1"/>
    </source>
</evidence>
<evidence type="ECO:0000256" key="10">
    <source>
        <dbReference type="ARBA" id="ARBA00023136"/>
    </source>
</evidence>
<evidence type="ECO:0000256" key="4">
    <source>
        <dbReference type="ARBA" id="ARBA00022617"/>
    </source>
</evidence>
<dbReference type="GO" id="GO:0140575">
    <property type="term" value="F:transmembrane monodehydroascorbate reductase activity"/>
    <property type="evidence" value="ECO:0007669"/>
    <property type="project" value="InterPro"/>
</dbReference>
<reference evidence="13" key="1">
    <citation type="submission" date="2021-01" db="EMBL/GenBank/DDBJ databases">
        <authorList>
            <person name="Corre E."/>
            <person name="Pelletier E."/>
            <person name="Niang G."/>
            <person name="Scheremetjew M."/>
            <person name="Finn R."/>
            <person name="Kale V."/>
            <person name="Holt S."/>
            <person name="Cochrane G."/>
            <person name="Meng A."/>
            <person name="Brown T."/>
            <person name="Cohen L."/>
        </authorList>
    </citation>
    <scope>NUCLEOTIDE SEQUENCE</scope>
    <source>
        <strain evidence="13">RCC3387</strain>
    </source>
</reference>
<dbReference type="GO" id="GO:0046872">
    <property type="term" value="F:metal ion binding"/>
    <property type="evidence" value="ECO:0007669"/>
    <property type="project" value="UniProtKB-KW"/>
</dbReference>
<dbReference type="Gene3D" id="1.20.120.1770">
    <property type="match status" value="1"/>
</dbReference>
<feature type="transmembrane region" description="Helical" evidence="11">
    <location>
        <begin position="143"/>
        <end position="161"/>
    </location>
</feature>
<keyword evidence="10 11" id="KW-0472">Membrane</keyword>
<name>A0A6U9E758_9DINO</name>
<dbReference type="EMBL" id="HBGW01055998">
    <property type="protein sequence ID" value="CAD9594131.1"/>
    <property type="molecule type" value="Transcribed_RNA"/>
</dbReference>
<evidence type="ECO:0000256" key="8">
    <source>
        <dbReference type="ARBA" id="ARBA00022989"/>
    </source>
</evidence>
<keyword evidence="9" id="KW-0408">Iron</keyword>
<evidence type="ECO:0000256" key="11">
    <source>
        <dbReference type="SAM" id="Phobius"/>
    </source>
</evidence>